<protein>
    <submittedName>
        <fullName evidence="2">Uncharacterized protein</fullName>
    </submittedName>
</protein>
<sequence>MSREVAAGSPLTGEGTNGGCFGRGLRGDAFGFTGISLEFFEAQFELVDEPTCPLRFRAIFVAAHERVHQFKMSVTSKKVGVDGLHTGGFCLRFERLGLSCLDQLTRRHELGLELQKLKRGIGRGHGRP</sequence>
<evidence type="ECO:0000313" key="2">
    <source>
        <dbReference type="EMBL" id="AHE54004.1"/>
    </source>
</evidence>
<accession>W0A7X1</accession>
<dbReference type="KEGG" id="ssan:NX02_11360"/>
<gene>
    <name evidence="1" type="ORF">NX02_11360</name>
    <name evidence="2" type="ORF">NX02_11465</name>
</gene>
<evidence type="ECO:0000313" key="1">
    <source>
        <dbReference type="EMBL" id="AHE53983.1"/>
    </source>
</evidence>
<dbReference type="AlphaFoldDB" id="W0A7X1"/>
<dbReference type="Proteomes" id="UP000018851">
    <property type="component" value="Chromosome"/>
</dbReference>
<dbReference type="EMBL" id="CP006644">
    <property type="protein sequence ID" value="AHE53983.1"/>
    <property type="molecule type" value="Genomic_DNA"/>
</dbReference>
<name>W0A7X1_9SPHN</name>
<evidence type="ECO:0000313" key="3">
    <source>
        <dbReference type="Proteomes" id="UP000018851"/>
    </source>
</evidence>
<keyword evidence="3" id="KW-1185">Reference proteome</keyword>
<dbReference type="KEGG" id="ssan:NX02_11465"/>
<dbReference type="EMBL" id="CP006644">
    <property type="protein sequence ID" value="AHE54004.1"/>
    <property type="molecule type" value="Genomic_DNA"/>
</dbReference>
<reference evidence="2 3" key="1">
    <citation type="submission" date="2013-07" db="EMBL/GenBank/DDBJ databases">
        <title>Completed genome of Sphingomonas sanxanigenens NX02.</title>
        <authorList>
            <person name="Ma T."/>
            <person name="Huang H."/>
            <person name="Wu M."/>
            <person name="Li X."/>
            <person name="Li G."/>
        </authorList>
    </citation>
    <scope>NUCLEOTIDE SEQUENCE [LARGE SCALE GENOMIC DNA]</scope>
    <source>
        <strain evidence="2 3">NX02</strain>
    </source>
</reference>
<proteinExistence type="predicted"/>
<dbReference type="HOGENOM" id="CLU_1958177_0_0_5"/>
<organism evidence="2 3">
    <name type="scientific">Sphingomonas sanxanigenens DSM 19645 = NX02</name>
    <dbReference type="NCBI Taxonomy" id="1123269"/>
    <lineage>
        <taxon>Bacteria</taxon>
        <taxon>Pseudomonadati</taxon>
        <taxon>Pseudomonadota</taxon>
        <taxon>Alphaproteobacteria</taxon>
        <taxon>Sphingomonadales</taxon>
        <taxon>Sphingomonadaceae</taxon>
        <taxon>Sphingomonas</taxon>
    </lineage>
</organism>